<gene>
    <name evidence="2" type="ORF">DERYTH_LOCUS5790</name>
</gene>
<evidence type="ECO:0000313" key="3">
    <source>
        <dbReference type="Proteomes" id="UP000789405"/>
    </source>
</evidence>
<keyword evidence="3" id="KW-1185">Reference proteome</keyword>
<sequence>MFESIEDMYTALCKYKETPGTYANVTNKLDKILTNFEKLFSTAEVKEFVDKLQEEQEERGFDEVLRLNVASACTIKALEGYRTNQTVINELKNGKHEKGPPPKTKRKNNVNKDNASSEIKNSSEYDERPNKAKKQATNNSEEVIRNSVASKSAF</sequence>
<feature type="compositionally biased region" description="Basic and acidic residues" evidence="1">
    <location>
        <begin position="121"/>
        <end position="130"/>
    </location>
</feature>
<reference evidence="2" key="1">
    <citation type="submission" date="2021-06" db="EMBL/GenBank/DDBJ databases">
        <authorList>
            <person name="Kallberg Y."/>
            <person name="Tangrot J."/>
            <person name="Rosling A."/>
        </authorList>
    </citation>
    <scope>NUCLEOTIDE SEQUENCE</scope>
    <source>
        <strain evidence="2">MA453B</strain>
    </source>
</reference>
<dbReference type="EMBL" id="CAJVPY010002486">
    <property type="protein sequence ID" value="CAG8562146.1"/>
    <property type="molecule type" value="Genomic_DNA"/>
</dbReference>
<feature type="compositionally biased region" description="Polar residues" evidence="1">
    <location>
        <begin position="135"/>
        <end position="154"/>
    </location>
</feature>
<name>A0A9N9BD90_9GLOM</name>
<evidence type="ECO:0000256" key="1">
    <source>
        <dbReference type="SAM" id="MobiDB-lite"/>
    </source>
</evidence>
<comment type="caution">
    <text evidence="2">The sequence shown here is derived from an EMBL/GenBank/DDBJ whole genome shotgun (WGS) entry which is preliminary data.</text>
</comment>
<proteinExistence type="predicted"/>
<dbReference type="OrthoDB" id="2390600at2759"/>
<feature type="compositionally biased region" description="Polar residues" evidence="1">
    <location>
        <begin position="111"/>
        <end position="120"/>
    </location>
</feature>
<protein>
    <submittedName>
        <fullName evidence="2">10504_t:CDS:1</fullName>
    </submittedName>
</protein>
<feature type="region of interest" description="Disordered" evidence="1">
    <location>
        <begin position="86"/>
        <end position="154"/>
    </location>
</feature>
<dbReference type="AlphaFoldDB" id="A0A9N9BD90"/>
<evidence type="ECO:0000313" key="2">
    <source>
        <dbReference type="EMBL" id="CAG8562146.1"/>
    </source>
</evidence>
<accession>A0A9N9BD90</accession>
<dbReference type="Proteomes" id="UP000789405">
    <property type="component" value="Unassembled WGS sequence"/>
</dbReference>
<organism evidence="2 3">
    <name type="scientific">Dentiscutata erythropus</name>
    <dbReference type="NCBI Taxonomy" id="1348616"/>
    <lineage>
        <taxon>Eukaryota</taxon>
        <taxon>Fungi</taxon>
        <taxon>Fungi incertae sedis</taxon>
        <taxon>Mucoromycota</taxon>
        <taxon>Glomeromycotina</taxon>
        <taxon>Glomeromycetes</taxon>
        <taxon>Diversisporales</taxon>
        <taxon>Gigasporaceae</taxon>
        <taxon>Dentiscutata</taxon>
    </lineage>
</organism>